<organism evidence="8 9">
    <name type="scientific">Symbiodinium pilosum</name>
    <name type="common">Dinoflagellate</name>
    <dbReference type="NCBI Taxonomy" id="2952"/>
    <lineage>
        <taxon>Eukaryota</taxon>
        <taxon>Sar</taxon>
        <taxon>Alveolata</taxon>
        <taxon>Dinophyceae</taxon>
        <taxon>Suessiales</taxon>
        <taxon>Symbiodiniaceae</taxon>
        <taxon>Symbiodinium</taxon>
    </lineage>
</organism>
<dbReference type="Proteomes" id="UP000649617">
    <property type="component" value="Unassembled WGS sequence"/>
</dbReference>
<dbReference type="GO" id="GO:0005524">
    <property type="term" value="F:ATP binding"/>
    <property type="evidence" value="ECO:0007669"/>
    <property type="project" value="UniProtKB-KW"/>
</dbReference>
<feature type="domain" description="Protein kinase" evidence="7">
    <location>
        <begin position="176"/>
        <end position="458"/>
    </location>
</feature>
<evidence type="ECO:0000256" key="1">
    <source>
        <dbReference type="ARBA" id="ARBA00022527"/>
    </source>
</evidence>
<dbReference type="Pfam" id="PF00069">
    <property type="entry name" value="Pkinase"/>
    <property type="match status" value="1"/>
</dbReference>
<dbReference type="EMBL" id="CAJNIZ010045714">
    <property type="protein sequence ID" value="CAE7727958.1"/>
    <property type="molecule type" value="Genomic_DNA"/>
</dbReference>
<evidence type="ECO:0000313" key="9">
    <source>
        <dbReference type="Proteomes" id="UP000649617"/>
    </source>
</evidence>
<evidence type="ECO:0000313" key="8">
    <source>
        <dbReference type="EMBL" id="CAE7727958.1"/>
    </source>
</evidence>
<keyword evidence="1" id="KW-0723">Serine/threonine-protein kinase</keyword>
<dbReference type="GO" id="GO:0004713">
    <property type="term" value="F:protein tyrosine kinase activity"/>
    <property type="evidence" value="ECO:0007669"/>
    <property type="project" value="InterPro"/>
</dbReference>
<reference evidence="8" key="1">
    <citation type="submission" date="2021-02" db="EMBL/GenBank/DDBJ databases">
        <authorList>
            <person name="Dougan E. K."/>
            <person name="Rhodes N."/>
            <person name="Thang M."/>
            <person name="Chan C."/>
        </authorList>
    </citation>
    <scope>NUCLEOTIDE SEQUENCE</scope>
</reference>
<keyword evidence="9" id="KW-1185">Reference proteome</keyword>
<evidence type="ECO:0000256" key="4">
    <source>
        <dbReference type="ARBA" id="ARBA00022777"/>
    </source>
</evidence>
<dbReference type="PROSITE" id="PS00109">
    <property type="entry name" value="PROTEIN_KINASE_TYR"/>
    <property type="match status" value="1"/>
</dbReference>
<comment type="caution">
    <text evidence="8">The sequence shown here is derived from an EMBL/GenBank/DDBJ whole genome shotgun (WGS) entry which is preliminary data.</text>
</comment>
<dbReference type="PANTHER" id="PTHR24349">
    <property type="entry name" value="SERINE/THREONINE-PROTEIN KINASE"/>
    <property type="match status" value="1"/>
</dbReference>
<evidence type="ECO:0000256" key="3">
    <source>
        <dbReference type="ARBA" id="ARBA00022741"/>
    </source>
</evidence>
<dbReference type="OrthoDB" id="1668230at2759"/>
<evidence type="ECO:0000256" key="2">
    <source>
        <dbReference type="ARBA" id="ARBA00022679"/>
    </source>
</evidence>
<evidence type="ECO:0000256" key="6">
    <source>
        <dbReference type="SAM" id="MobiDB-lite"/>
    </source>
</evidence>
<keyword evidence="2" id="KW-0808">Transferase</keyword>
<dbReference type="Gene3D" id="1.10.510.10">
    <property type="entry name" value="Transferase(Phosphotransferase) domain 1"/>
    <property type="match status" value="1"/>
</dbReference>
<evidence type="ECO:0000256" key="5">
    <source>
        <dbReference type="ARBA" id="ARBA00022840"/>
    </source>
</evidence>
<evidence type="ECO:0000259" key="7">
    <source>
        <dbReference type="PROSITE" id="PS50011"/>
    </source>
</evidence>
<keyword evidence="4" id="KW-0418">Kinase</keyword>
<dbReference type="InterPro" id="IPR011009">
    <property type="entry name" value="Kinase-like_dom_sf"/>
</dbReference>
<name>A0A812XF13_SYMPI</name>
<protein>
    <submittedName>
        <fullName evidence="8">PHKG1 protein</fullName>
    </submittedName>
</protein>
<proteinExistence type="predicted"/>
<sequence length="572" mass="62224">MPVWLHPLHGPDAAQRFHPHKLVTKQDLSRGESLTSCLKNLVDGRSKWQDLGRSNLVEFAGGAVITRHSPTGVDFNLSLLCADVAWTRIPTPDLDGSDMQTPFDRAETEEIPDLKFLIGLAPRWKRMQMAPLESFDDPGTDEVWASFHAGTPEMESFLQVLQRSGALRWDIDEEYVFHKQVTGRGSSSITRRGLLRRSFCALDSLVDEHSHSEEELTGSQPPCDPAAIKIMKHPETDEEAQSIVAEVRFLAETAQHPNIVKLRGTFCVKWKSKSLWLLALEICTGGRLQDHVSIYGHLDRIVGEGASIALLSAVSHLHARRVLHRDIRPGNVLLGESLRPVLVNFGNACRFEDASLARRARIDGYTAPEVADARLGSQGPASDVFSVAACILFLLTGIEPFAEAKCTQQTLTGNPSMDELAASKLGQPTVAVLQRLLARQARKRPAACQACMMLHEEAIEEVQELTVCEQAMSALSMPERGSSQSGLAAIDETLDELTSETAEGAFGQSSAMASGGGYSTPGPPADAAQIVQPGGAVAQLAVQQGFTPQPPSSPSPRKRLFSGRAWTARSHE</sequence>
<gene>
    <name evidence="8" type="primary">PHKG1</name>
    <name evidence="8" type="ORF">SPIL2461_LOCUS20854</name>
</gene>
<dbReference type="PROSITE" id="PS50011">
    <property type="entry name" value="PROTEIN_KINASE_DOM"/>
    <property type="match status" value="1"/>
</dbReference>
<dbReference type="InterPro" id="IPR008266">
    <property type="entry name" value="Tyr_kinase_AS"/>
</dbReference>
<dbReference type="SUPFAM" id="SSF56112">
    <property type="entry name" value="Protein kinase-like (PK-like)"/>
    <property type="match status" value="1"/>
</dbReference>
<dbReference type="SMART" id="SM00219">
    <property type="entry name" value="TyrKc"/>
    <property type="match status" value="1"/>
</dbReference>
<dbReference type="InterPro" id="IPR000719">
    <property type="entry name" value="Prot_kinase_dom"/>
</dbReference>
<dbReference type="InterPro" id="IPR050205">
    <property type="entry name" value="CDPK_Ser/Thr_kinases"/>
</dbReference>
<keyword evidence="3" id="KW-0547">Nucleotide-binding</keyword>
<dbReference type="InterPro" id="IPR020635">
    <property type="entry name" value="Tyr_kinase_cat_dom"/>
</dbReference>
<dbReference type="AlphaFoldDB" id="A0A812XF13"/>
<accession>A0A812XF13</accession>
<keyword evidence="5" id="KW-0067">ATP-binding</keyword>
<feature type="region of interest" description="Disordered" evidence="6">
    <location>
        <begin position="539"/>
        <end position="572"/>
    </location>
</feature>
<dbReference type="GO" id="GO:0004674">
    <property type="term" value="F:protein serine/threonine kinase activity"/>
    <property type="evidence" value="ECO:0007669"/>
    <property type="project" value="UniProtKB-KW"/>
</dbReference>